<proteinExistence type="predicted"/>
<evidence type="ECO:0000313" key="4">
    <source>
        <dbReference type="EMBL" id="ALY10478.1"/>
    </source>
</evidence>
<dbReference type="PROSITE" id="PS50911">
    <property type="entry name" value="CHAP"/>
    <property type="match status" value="1"/>
</dbReference>
<dbReference type="InterPro" id="IPR007921">
    <property type="entry name" value="CHAP_dom"/>
</dbReference>
<dbReference type="Pfam" id="PF05257">
    <property type="entry name" value="CHAP"/>
    <property type="match status" value="1"/>
</dbReference>
<dbReference type="Gene3D" id="3.90.1720.10">
    <property type="entry name" value="endopeptidase domain like (from Nostoc punctiforme)"/>
    <property type="match status" value="1"/>
</dbReference>
<dbReference type="GO" id="GO:0001897">
    <property type="term" value="P:symbiont-mediated cytolysis of host cell"/>
    <property type="evidence" value="ECO:0007669"/>
    <property type="project" value="UniProtKB-ARBA"/>
</dbReference>
<dbReference type="Proteomes" id="UP000221143">
    <property type="component" value="Segment"/>
</dbReference>
<feature type="compositionally biased region" description="Low complexity" evidence="2">
    <location>
        <begin position="296"/>
        <end position="319"/>
    </location>
</feature>
<sequence>MATTLDDNKLKQIIVTGKGLTAQLRDACSKATLGFAIDAVTQMSLTFEDTHDAQIFRSGVLARGATIRYGDWHLVSDGEKFGPGRAGPQLVIKAPSKFVTDLRKATGAYSWGNVDVAGWVRSIAQSVGMTHVVQPGLGNKTIVRKAGEDDSEPESTWDVLTQLSRETGVWLFEYGSTLVFARPSWLVSSAWEHREWPLHWDNWSNYNIGMQGMPEYSDDPGSEIEEQLVLRLISKDADSARPGDTVRLAGGGVGKMGGVWIVKSVDFPLSVAGVVTVTCQRPIDPKIEPPREDKPATSTKPASSSVSSGGSSSGSAPSGLAAATDRWAASVNGRSIDMDGAFGAQCVDVAISFNRNVVGGPGISGNGRDWYANGGRSGAYTQIGAGARAQKGDIACWGPAMGGGYGHVAIVLADQGGSVLTMSQNPGPTRQLSITKSGLQGYLRPKKWK</sequence>
<name>A0A0U4B6Y8_9CAUD</name>
<feature type="compositionally biased region" description="Basic and acidic residues" evidence="2">
    <location>
        <begin position="283"/>
        <end position="295"/>
    </location>
</feature>
<accession>A0A0U4B6Y8</accession>
<reference evidence="4 5" key="1">
    <citation type="submission" date="2015-11" db="EMBL/GenBank/DDBJ databases">
        <authorList>
            <person name="Lee I.Y."/>
            <person name="Guerrero C.A."/>
            <person name="Bowman C.A."/>
            <person name="Russell D.A."/>
            <person name="Pope W.H."/>
            <person name="Jacobs-Sera D."/>
            <person name="Hendrix R.W."/>
            <person name="Hatfull G.F."/>
        </authorList>
    </citation>
    <scope>NUCLEOTIDE SEQUENCE [LARGE SCALE GENOMIC DNA]</scope>
</reference>
<feature type="region of interest" description="Disordered" evidence="2">
    <location>
        <begin position="283"/>
        <end position="319"/>
    </location>
</feature>
<dbReference type="SUPFAM" id="SSF54001">
    <property type="entry name" value="Cysteine proteinases"/>
    <property type="match status" value="1"/>
</dbReference>
<gene>
    <name evidence="4" type="primary">21</name>
    <name evidence="4" type="ORF">TAEYOUNG_21</name>
</gene>
<evidence type="ECO:0000256" key="1">
    <source>
        <dbReference type="ARBA" id="ARBA00022529"/>
    </source>
</evidence>
<evidence type="ECO:0000313" key="5">
    <source>
        <dbReference type="Proteomes" id="UP000221143"/>
    </source>
</evidence>
<evidence type="ECO:0000259" key="3">
    <source>
        <dbReference type="PROSITE" id="PS50911"/>
    </source>
</evidence>
<organism evidence="4 5">
    <name type="scientific">Arthrobacter phage TaeYoung</name>
    <dbReference type="NCBI Taxonomy" id="1772318"/>
    <lineage>
        <taxon>Viruses</taxon>
        <taxon>Duplodnaviria</taxon>
        <taxon>Heunggongvirae</taxon>
        <taxon>Uroviricota</taxon>
        <taxon>Caudoviricetes</taxon>
        <taxon>Berryhillviridae</taxon>
        <taxon>Marthavirus</taxon>
        <taxon>Marthavirus martha</taxon>
    </lineage>
</organism>
<dbReference type="EMBL" id="KU160668">
    <property type="protein sequence ID" value="ALY10478.1"/>
    <property type="molecule type" value="Genomic_DNA"/>
</dbReference>
<keyword evidence="1" id="KW-0929">Antimicrobial</keyword>
<feature type="domain" description="Peptidase C51" evidence="3">
    <location>
        <begin position="321"/>
        <end position="444"/>
    </location>
</feature>
<evidence type="ECO:0000256" key="2">
    <source>
        <dbReference type="SAM" id="MobiDB-lite"/>
    </source>
</evidence>
<protein>
    <submittedName>
        <fullName evidence="4">Minor tail protein</fullName>
    </submittedName>
</protein>
<dbReference type="InterPro" id="IPR038765">
    <property type="entry name" value="Papain-like_cys_pep_sf"/>
</dbReference>